<keyword evidence="2" id="KW-1185">Reference proteome</keyword>
<dbReference type="EMBL" id="LTAN01000009">
    <property type="protein sequence ID" value="OBR04208.1"/>
    <property type="molecule type" value="Genomic_DNA"/>
</dbReference>
<reference evidence="2" key="1">
    <citation type="journal article" date="2017" name="BMC Genomics">
        <title>Gapless genome assembly of Colletotrichum higginsianum reveals chromosome structure and association of transposable elements with secondary metabolite gene clusters.</title>
        <authorList>
            <person name="Dallery J.-F."/>
            <person name="Lapalu N."/>
            <person name="Zampounis A."/>
            <person name="Pigne S."/>
            <person name="Luyten I."/>
            <person name="Amselem J."/>
            <person name="Wittenberg A.H.J."/>
            <person name="Zhou S."/>
            <person name="de Queiroz M.V."/>
            <person name="Robin G.P."/>
            <person name="Auger A."/>
            <person name="Hainaut M."/>
            <person name="Henrissat B."/>
            <person name="Kim K.-T."/>
            <person name="Lee Y.-H."/>
            <person name="Lespinet O."/>
            <person name="Schwartz D.C."/>
            <person name="Thon M.R."/>
            <person name="O'Connell R.J."/>
        </authorList>
    </citation>
    <scope>NUCLEOTIDE SEQUENCE [LARGE SCALE GENOMIC DNA]</scope>
    <source>
        <strain evidence="2">IMI 349063</strain>
    </source>
</reference>
<evidence type="ECO:0000313" key="2">
    <source>
        <dbReference type="Proteomes" id="UP000092177"/>
    </source>
</evidence>
<dbReference type="VEuPathDB" id="FungiDB:CH63R_13335"/>
<dbReference type="AlphaFoldDB" id="A0A1B7XWS6"/>
<dbReference type="Proteomes" id="UP000092177">
    <property type="component" value="Chromosome 9"/>
</dbReference>
<sequence length="312" mass="35094">MKTIDDNDPKPLADEDAAFLDGLLRRYGLQVPDRWLDTTVYVSMLIGMVLLYARNIRALDLNDDLQHFTALIPKDIVAGIRFDLLTSFRVRQFDPTPLGNILPLLRLAHNLTTVDLYQPEGGLGDGEFDWGNVHHLTLRGSLLPVDQLIRIIKACRNLGLFHYESNNVFVDEAVIRALSHHTSTLNSLQLLLGRHTIMHEDAGFYPDAMALPSVSRFSKLRSLGLSERYTGSDSRCVPSSLPSALEELTVDDDMDALREVGTARFAALAGRFRNGEYPQLREVTLGTFFRAEEHHHIIRKILTDVGLLCHVK</sequence>
<dbReference type="RefSeq" id="XP_018152726.1">
    <property type="nucleotide sequence ID" value="XM_018308309.1"/>
</dbReference>
<gene>
    <name evidence="1" type="ORF">CH63R_13335</name>
</gene>
<dbReference type="InterPro" id="IPR032675">
    <property type="entry name" value="LRR_dom_sf"/>
</dbReference>
<protein>
    <submittedName>
        <fullName evidence="1">F-box domain protein</fullName>
    </submittedName>
</protein>
<proteinExistence type="predicted"/>
<name>A0A1B7XWS6_COLHI</name>
<accession>A0A1B7XWS6</accession>
<dbReference type="Gene3D" id="3.80.10.10">
    <property type="entry name" value="Ribonuclease Inhibitor"/>
    <property type="match status" value="1"/>
</dbReference>
<dbReference type="GeneID" id="28872416"/>
<comment type="caution">
    <text evidence="1">The sequence shown here is derived from an EMBL/GenBank/DDBJ whole genome shotgun (WGS) entry which is preliminary data.</text>
</comment>
<dbReference type="KEGG" id="chig:CH63R_13335"/>
<evidence type="ECO:0000313" key="1">
    <source>
        <dbReference type="EMBL" id="OBR04208.1"/>
    </source>
</evidence>
<organism evidence="1 2">
    <name type="scientific">Colletotrichum higginsianum (strain IMI 349063)</name>
    <name type="common">Crucifer anthracnose fungus</name>
    <dbReference type="NCBI Taxonomy" id="759273"/>
    <lineage>
        <taxon>Eukaryota</taxon>
        <taxon>Fungi</taxon>
        <taxon>Dikarya</taxon>
        <taxon>Ascomycota</taxon>
        <taxon>Pezizomycotina</taxon>
        <taxon>Sordariomycetes</taxon>
        <taxon>Hypocreomycetidae</taxon>
        <taxon>Glomerellales</taxon>
        <taxon>Glomerellaceae</taxon>
        <taxon>Colletotrichum</taxon>
        <taxon>Colletotrichum destructivum species complex</taxon>
    </lineage>
</organism>